<proteinExistence type="predicted"/>
<accession>A0ABW7GNC3</accession>
<keyword evidence="2" id="KW-1185">Reference proteome</keyword>
<evidence type="ECO:0000313" key="2">
    <source>
        <dbReference type="Proteomes" id="UP001606302"/>
    </source>
</evidence>
<reference evidence="1 2" key="1">
    <citation type="submission" date="2024-08" db="EMBL/GenBank/DDBJ databases">
        <authorList>
            <person name="Lu H."/>
        </authorList>
    </citation>
    <scope>NUCLEOTIDE SEQUENCE [LARGE SCALE GENOMIC DNA]</scope>
    <source>
        <strain evidence="1 2">DXS20W</strain>
    </source>
</reference>
<dbReference type="Proteomes" id="UP001606302">
    <property type="component" value="Unassembled WGS sequence"/>
</dbReference>
<dbReference type="EMBL" id="JBIGHX010000006">
    <property type="protein sequence ID" value="MFG6463337.1"/>
    <property type="molecule type" value="Genomic_DNA"/>
</dbReference>
<name>A0ABW7GNC3_9BURK</name>
<dbReference type="RefSeq" id="WP_394512326.1">
    <property type="nucleotide sequence ID" value="NZ_JBIGHX010000006.1"/>
</dbReference>
<sequence length="104" mass="11556">MIPRLPHDPVQRVERKANLLLASAVLRGQVQRDADDVAGRADGVARRVLVVRSWLSDLLVQAAVGGGAALFAAAGQGRRRRLWGLLRWGWVAWRVWRGRSSTPR</sequence>
<comment type="caution">
    <text evidence="1">The sequence shown here is derived from an EMBL/GenBank/DDBJ whole genome shotgun (WGS) entry which is preliminary data.</text>
</comment>
<protein>
    <submittedName>
        <fullName evidence="1">Uncharacterized protein</fullName>
    </submittedName>
</protein>
<evidence type="ECO:0000313" key="1">
    <source>
        <dbReference type="EMBL" id="MFG6463337.1"/>
    </source>
</evidence>
<organism evidence="1 2">
    <name type="scientific">Pelomonas lactea</name>
    <dbReference type="NCBI Taxonomy" id="3299030"/>
    <lineage>
        <taxon>Bacteria</taxon>
        <taxon>Pseudomonadati</taxon>
        <taxon>Pseudomonadota</taxon>
        <taxon>Betaproteobacteria</taxon>
        <taxon>Burkholderiales</taxon>
        <taxon>Sphaerotilaceae</taxon>
        <taxon>Roseateles</taxon>
    </lineage>
</organism>
<gene>
    <name evidence="1" type="ORF">ACG04Q_17320</name>
</gene>